<proteinExistence type="predicted"/>
<reference evidence="1 2" key="1">
    <citation type="submission" date="2015-11" db="EMBL/GenBank/DDBJ databases">
        <title>Permanent draft genome of Psychrobacter piscatorii LQ58.</title>
        <authorList>
            <person name="Zhou M."/>
            <person name="Dong B."/>
            <person name="Liu Q."/>
        </authorList>
    </citation>
    <scope>NUCLEOTIDE SEQUENCE [LARGE SCALE GENOMIC DNA]</scope>
    <source>
        <strain evidence="1 2">LQ58</strain>
    </source>
</reference>
<comment type="caution">
    <text evidence="1">The sequence shown here is derived from an EMBL/GenBank/DDBJ whole genome shotgun (WGS) entry which is preliminary data.</text>
</comment>
<keyword evidence="2" id="KW-1185">Reference proteome</keyword>
<name>A0A0T6DR39_9GAMM</name>
<dbReference type="EMBL" id="LNDJ01000068">
    <property type="protein sequence ID" value="KRU22425.1"/>
    <property type="molecule type" value="Genomic_DNA"/>
</dbReference>
<protein>
    <submittedName>
        <fullName evidence="1">Uncharacterized protein</fullName>
    </submittedName>
</protein>
<sequence length="166" mass="19451">MNNYDYKIGKLNGILEAFQWVNSKTNYGYDFTIEILSGNDDLKKLATDHLKHLYPNATVHSKPIENWRDEFSKKLQEWLFEYIQIDIDPLNSHNKLQHINSGFTLFDIKSREHFINNFCDDLEDALGVVEVISVNIETDEWYEAYWHDFAFKGKNGAVFIHLGVSD</sequence>
<dbReference type="Proteomes" id="UP000051202">
    <property type="component" value="Unassembled WGS sequence"/>
</dbReference>
<dbReference type="RefSeq" id="WP_058024817.1">
    <property type="nucleotide sequence ID" value="NZ_LNDJ01000068.1"/>
</dbReference>
<organism evidence="1 2">
    <name type="scientific">Psychrobacter piscatorii</name>
    <dbReference type="NCBI Taxonomy" id="554343"/>
    <lineage>
        <taxon>Bacteria</taxon>
        <taxon>Pseudomonadati</taxon>
        <taxon>Pseudomonadota</taxon>
        <taxon>Gammaproteobacteria</taxon>
        <taxon>Moraxellales</taxon>
        <taxon>Moraxellaceae</taxon>
        <taxon>Psychrobacter</taxon>
    </lineage>
</organism>
<gene>
    <name evidence="1" type="ORF">AS194_08580</name>
</gene>
<accession>A0A0T6DR39</accession>
<evidence type="ECO:0000313" key="2">
    <source>
        <dbReference type="Proteomes" id="UP000051202"/>
    </source>
</evidence>
<evidence type="ECO:0000313" key="1">
    <source>
        <dbReference type="EMBL" id="KRU22425.1"/>
    </source>
</evidence>
<dbReference type="AlphaFoldDB" id="A0A0T6DR39"/>
<dbReference type="STRING" id="554343.AS194_08580"/>